<organism evidence="2 3">
    <name type="scientific">Candidatus Coprovicinus avistercoris</name>
    <dbReference type="NCBI Taxonomy" id="2840754"/>
    <lineage>
        <taxon>Bacteria</taxon>
        <taxon>Bacillati</taxon>
        <taxon>Actinomycetota</taxon>
        <taxon>Coriobacteriia</taxon>
        <taxon>Coriobacteriales</taxon>
        <taxon>Coriobacteriaceae</taxon>
        <taxon>Coriobacteriaceae incertae sedis</taxon>
        <taxon>Candidatus Coprovicinus</taxon>
    </lineage>
</organism>
<gene>
    <name evidence="2" type="ORF">IAD17_03880</name>
</gene>
<evidence type="ECO:0000313" key="3">
    <source>
        <dbReference type="Proteomes" id="UP000824078"/>
    </source>
</evidence>
<evidence type="ECO:0000313" key="2">
    <source>
        <dbReference type="EMBL" id="HIU24040.1"/>
    </source>
</evidence>
<sequence>MFYGYPYGGFNTGYLLLIIICTAIGLGAQAYIKRTYARWSKVPAQMGETGAQVATDMLHAQGVTNVGVVPVAGELTDHYDPRDNNLHLSRENLTGGSVASVAVACHEAGHALQRATGYVPMRMRSALVPVVNAASSMWILVFFAGIILNVAGLTTFAIILYACTVLFQLVTLPVEIDASRRAVAYISNRCGFDRTAEEGARSVLIAAALTYVAAALVSVLQLLYLLSRSRND</sequence>
<dbReference type="Proteomes" id="UP000824078">
    <property type="component" value="Unassembled WGS sequence"/>
</dbReference>
<feature type="transmembrane region" description="Helical" evidence="1">
    <location>
        <begin position="12"/>
        <end position="32"/>
    </location>
</feature>
<accession>A0A9D1HZ99</accession>
<name>A0A9D1HZ99_9ACTN</name>
<dbReference type="Pfam" id="PF04298">
    <property type="entry name" value="Zn_peptidase_2"/>
    <property type="match status" value="1"/>
</dbReference>
<feature type="transmembrane region" description="Helical" evidence="1">
    <location>
        <begin position="153"/>
        <end position="172"/>
    </location>
</feature>
<dbReference type="PANTHER" id="PTHR36434:SF1">
    <property type="entry name" value="MEMBRANE PROTEASE YUGP-RELATED"/>
    <property type="match status" value="1"/>
</dbReference>
<evidence type="ECO:0000256" key="1">
    <source>
        <dbReference type="SAM" id="Phobius"/>
    </source>
</evidence>
<dbReference type="PANTHER" id="PTHR36434">
    <property type="entry name" value="MEMBRANE PROTEASE YUGP-RELATED"/>
    <property type="match status" value="1"/>
</dbReference>
<keyword evidence="1" id="KW-0812">Transmembrane</keyword>
<keyword evidence="1" id="KW-0472">Membrane</keyword>
<feature type="transmembrane region" description="Helical" evidence="1">
    <location>
        <begin position="203"/>
        <end position="226"/>
    </location>
</feature>
<protein>
    <submittedName>
        <fullName evidence="2">Zinc metallopeptidase</fullName>
    </submittedName>
</protein>
<reference evidence="2" key="2">
    <citation type="journal article" date="2021" name="PeerJ">
        <title>Extensive microbial diversity within the chicken gut microbiome revealed by metagenomics and culture.</title>
        <authorList>
            <person name="Gilroy R."/>
            <person name="Ravi A."/>
            <person name="Getino M."/>
            <person name="Pursley I."/>
            <person name="Horton D.L."/>
            <person name="Alikhan N.F."/>
            <person name="Baker D."/>
            <person name="Gharbi K."/>
            <person name="Hall N."/>
            <person name="Watson M."/>
            <person name="Adriaenssens E.M."/>
            <person name="Foster-Nyarko E."/>
            <person name="Jarju S."/>
            <person name="Secka A."/>
            <person name="Antonio M."/>
            <person name="Oren A."/>
            <person name="Chaudhuri R.R."/>
            <person name="La Ragione R."/>
            <person name="Hildebrand F."/>
            <person name="Pallen M.J."/>
        </authorList>
    </citation>
    <scope>NUCLEOTIDE SEQUENCE</scope>
    <source>
        <strain evidence="2">ChiHjej12B11-29160</strain>
    </source>
</reference>
<keyword evidence="1" id="KW-1133">Transmembrane helix</keyword>
<dbReference type="EMBL" id="DVMQ01000013">
    <property type="protein sequence ID" value="HIU24040.1"/>
    <property type="molecule type" value="Genomic_DNA"/>
</dbReference>
<reference evidence="2" key="1">
    <citation type="submission" date="2020-10" db="EMBL/GenBank/DDBJ databases">
        <authorList>
            <person name="Gilroy R."/>
        </authorList>
    </citation>
    <scope>NUCLEOTIDE SEQUENCE</scope>
    <source>
        <strain evidence="2">ChiHjej12B11-29160</strain>
    </source>
</reference>
<dbReference type="AlphaFoldDB" id="A0A9D1HZ99"/>
<feature type="transmembrane region" description="Helical" evidence="1">
    <location>
        <begin position="126"/>
        <end position="147"/>
    </location>
</feature>
<proteinExistence type="predicted"/>
<comment type="caution">
    <text evidence="2">The sequence shown here is derived from an EMBL/GenBank/DDBJ whole genome shotgun (WGS) entry which is preliminary data.</text>
</comment>
<dbReference type="InterPro" id="IPR007395">
    <property type="entry name" value="Zn_peptidase_2"/>
</dbReference>